<name>A0A059D047_EUCGR</name>
<dbReference type="InParanoid" id="A0A059D047"/>
<dbReference type="SUPFAM" id="SSF52540">
    <property type="entry name" value="P-loop containing nucleoside triphosphate hydrolases"/>
    <property type="match status" value="1"/>
</dbReference>
<dbReference type="AlphaFoldDB" id="A0A059D047"/>
<dbReference type="GO" id="GO:0000794">
    <property type="term" value="C:condensed nuclear chromosome"/>
    <property type="evidence" value="ECO:0000318"/>
    <property type="project" value="GO_Central"/>
</dbReference>
<evidence type="ECO:0000313" key="4">
    <source>
        <dbReference type="EMBL" id="KCW84108.1"/>
    </source>
</evidence>
<dbReference type="GO" id="GO:0006312">
    <property type="term" value="P:mitotic recombination"/>
    <property type="evidence" value="ECO:0000318"/>
    <property type="project" value="GO_Central"/>
</dbReference>
<dbReference type="PROSITE" id="PS50162">
    <property type="entry name" value="RECA_2"/>
    <property type="match status" value="1"/>
</dbReference>
<dbReference type="InterPro" id="IPR013632">
    <property type="entry name" value="Rad51_C"/>
</dbReference>
<dbReference type="GO" id="GO:0003690">
    <property type="term" value="F:double-stranded DNA binding"/>
    <property type="evidence" value="ECO:0000318"/>
    <property type="project" value="GO_Central"/>
</dbReference>
<protein>
    <recommendedName>
        <fullName evidence="3">RecA family profile 1 domain-containing protein</fullName>
    </recommendedName>
</protein>
<keyword evidence="1" id="KW-0547">Nucleotide-binding</keyword>
<keyword evidence="2" id="KW-0067">ATP-binding</keyword>
<dbReference type="Gene3D" id="3.40.50.300">
    <property type="entry name" value="P-loop containing nucleotide triphosphate hydrolases"/>
    <property type="match status" value="1"/>
</dbReference>
<gene>
    <name evidence="4" type="ORF">EUGRSUZ_B00994</name>
</gene>
<dbReference type="GO" id="GO:0008094">
    <property type="term" value="F:ATP-dependent activity, acting on DNA"/>
    <property type="evidence" value="ECO:0000318"/>
    <property type="project" value="GO_Central"/>
</dbReference>
<dbReference type="EMBL" id="KK198754">
    <property type="protein sequence ID" value="KCW84108.1"/>
    <property type="molecule type" value="Genomic_DNA"/>
</dbReference>
<accession>A0A059D047</accession>
<sequence length="145" mass="15936">MRGGNGKYTCSGLDRIVPIAERFGMDPGAVLDNIICARPYTSEHQDDLLLGLAAKMSEKPFKLLIVDSVITLFQVDFTGRELAERQLAEESNVAVFMTNQVLVGPRRGVSSDPMKLAGRHVLARAASIRLMFRKVRGKQACMQGV</sequence>
<dbReference type="STRING" id="71139.A0A059D047"/>
<dbReference type="Pfam" id="PF08423">
    <property type="entry name" value="Rad51"/>
    <property type="match status" value="1"/>
</dbReference>
<feature type="domain" description="RecA family profile 1" evidence="3">
    <location>
        <begin position="1"/>
        <end position="145"/>
    </location>
</feature>
<dbReference type="PANTHER" id="PTHR22942">
    <property type="entry name" value="RECA/RAD51/RADA DNA STRAND-PAIRING FAMILY MEMBER"/>
    <property type="match status" value="1"/>
</dbReference>
<evidence type="ECO:0000256" key="1">
    <source>
        <dbReference type="ARBA" id="ARBA00022741"/>
    </source>
</evidence>
<dbReference type="GO" id="GO:0003697">
    <property type="term" value="F:single-stranded DNA binding"/>
    <property type="evidence" value="ECO:0000318"/>
    <property type="project" value="GO_Central"/>
</dbReference>
<evidence type="ECO:0000259" key="3">
    <source>
        <dbReference type="PROSITE" id="PS50162"/>
    </source>
</evidence>
<dbReference type="GO" id="GO:0000150">
    <property type="term" value="F:DNA strand exchange activity"/>
    <property type="evidence" value="ECO:0000318"/>
    <property type="project" value="GO_Central"/>
</dbReference>
<dbReference type="Gramene" id="KCW84108">
    <property type="protein sequence ID" value="KCW84108"/>
    <property type="gene ID" value="EUGRSUZ_B00994"/>
</dbReference>
<proteinExistence type="predicted"/>
<dbReference type="GO" id="GO:0005524">
    <property type="term" value="F:ATP binding"/>
    <property type="evidence" value="ECO:0007669"/>
    <property type="project" value="UniProtKB-KW"/>
</dbReference>
<dbReference type="GO" id="GO:0140664">
    <property type="term" value="F:ATP-dependent DNA damage sensor activity"/>
    <property type="evidence" value="ECO:0007669"/>
    <property type="project" value="InterPro"/>
</dbReference>
<organism evidence="4">
    <name type="scientific">Eucalyptus grandis</name>
    <name type="common">Flooded gum</name>
    <dbReference type="NCBI Taxonomy" id="71139"/>
    <lineage>
        <taxon>Eukaryota</taxon>
        <taxon>Viridiplantae</taxon>
        <taxon>Streptophyta</taxon>
        <taxon>Embryophyta</taxon>
        <taxon>Tracheophyta</taxon>
        <taxon>Spermatophyta</taxon>
        <taxon>Magnoliopsida</taxon>
        <taxon>eudicotyledons</taxon>
        <taxon>Gunneridae</taxon>
        <taxon>Pentapetalae</taxon>
        <taxon>rosids</taxon>
        <taxon>malvids</taxon>
        <taxon>Myrtales</taxon>
        <taxon>Myrtaceae</taxon>
        <taxon>Myrtoideae</taxon>
        <taxon>Eucalypteae</taxon>
        <taxon>Eucalyptus</taxon>
    </lineage>
</organism>
<dbReference type="PANTHER" id="PTHR22942:SF30">
    <property type="entry name" value="MEIOTIC RECOMBINATION PROTEIN DMC1_LIM15 HOMOLOG"/>
    <property type="match status" value="1"/>
</dbReference>
<dbReference type="InterPro" id="IPR020588">
    <property type="entry name" value="RecA_ATP-bd"/>
</dbReference>
<evidence type="ECO:0000256" key="2">
    <source>
        <dbReference type="ARBA" id="ARBA00022840"/>
    </source>
</evidence>
<dbReference type="GO" id="GO:0000730">
    <property type="term" value="P:DNA recombinase assembly"/>
    <property type="evidence" value="ECO:0000318"/>
    <property type="project" value="GO_Central"/>
</dbReference>
<dbReference type="GO" id="GO:0007131">
    <property type="term" value="P:reciprocal meiotic recombination"/>
    <property type="evidence" value="ECO:0000318"/>
    <property type="project" value="GO_Central"/>
</dbReference>
<dbReference type="GO" id="GO:0070192">
    <property type="term" value="P:chromosome organization involved in meiotic cell cycle"/>
    <property type="evidence" value="ECO:0000318"/>
    <property type="project" value="GO_Central"/>
</dbReference>
<dbReference type="GO" id="GO:0042148">
    <property type="term" value="P:DNA strand invasion"/>
    <property type="evidence" value="ECO:0000318"/>
    <property type="project" value="GO_Central"/>
</dbReference>
<reference evidence="4" key="1">
    <citation type="submission" date="2013-07" db="EMBL/GenBank/DDBJ databases">
        <title>The genome of Eucalyptus grandis.</title>
        <authorList>
            <person name="Schmutz J."/>
            <person name="Hayes R."/>
            <person name="Myburg A."/>
            <person name="Tuskan G."/>
            <person name="Grattapaglia D."/>
            <person name="Rokhsar D.S."/>
        </authorList>
    </citation>
    <scope>NUCLEOTIDE SEQUENCE</scope>
    <source>
        <tissue evidence="4">Leaf extractions</tissue>
    </source>
</reference>
<dbReference type="InterPro" id="IPR027417">
    <property type="entry name" value="P-loop_NTPase"/>
</dbReference>